<dbReference type="PROSITE" id="PS50125">
    <property type="entry name" value="GUANYLATE_CYCLASE_2"/>
    <property type="match status" value="2"/>
</dbReference>
<dbReference type="Gene3D" id="3.40.50.300">
    <property type="entry name" value="P-loop containing nucleotide triphosphate hydrolases"/>
    <property type="match status" value="1"/>
</dbReference>
<proteinExistence type="predicted"/>
<dbReference type="Gene3D" id="3.30.70.1230">
    <property type="entry name" value="Nucleotide cyclase"/>
    <property type="match status" value="2"/>
</dbReference>
<dbReference type="InterPro" id="IPR041664">
    <property type="entry name" value="AAA_16"/>
</dbReference>
<dbReference type="SUPFAM" id="SSF52540">
    <property type="entry name" value="P-loop containing nucleoside triphosphate hydrolases"/>
    <property type="match status" value="1"/>
</dbReference>
<dbReference type="Pfam" id="PF13191">
    <property type="entry name" value="AAA_16"/>
    <property type="match status" value="1"/>
</dbReference>
<sequence>MAEEKEKKRKTTGSRKTTGPRAALRSSGIIPGLSKSKPGFKKKKAPGSSSRSGSGIKNNRKEQGTGRGSGIGSKKPAGSGKAEHKRKDVDQMNEIAFISNEVRAKLLQGGIPKAPSSEAGVGAVLFVDISGFTDLGKKLKSNLTPERATETLANEIFGALAKLTDICLMWGGDVAKFAGDALLCVWKVDSSPLEQGESDMVKAVDNELARIPDLNTALRLARRAAYDMLKGIKEHNADLEVHGGVGSGNLLQFHLGYNFDNTQTGMASRWHLVTGHACVEAGDLVDQSPKGSIYFITEDGDGDSDSTEKKTGEITRDTVISEETALFAQDLSEFQPPMNIDEWIEKVDPKDVLSYVPKALQNKLKGGGIIGGEILHKVSVMFIGLQHLQLSKEELESNTVELNKLHKLNDVFNTMISVVHSYGGEIRDLLFDDKGCIFIAVFGAHAGLELSALKCVRAGMAISKGISKSKIGITVGSCFTGMCGTNDRHDFVVMGDSVNNASRLSGLAEQGQILVGDSTEKATRSFIDYQSQKLAYFKRRPFTLEDGTIEKRKVKVADFDCHIVLKEVTRAASFIANFRGGSVRMQNVDDIFVGRVTARNTVVEIISGDQDRGESAVVLVTGEQGVGKTAFIREIRNIVSSFTNVVFGAGFQIEENTSCFSIRQIISSMLGIDGDPSEMESPAVLAKCQQAGVKPDKVALGHIFPNMAAGHSHASSSKSSRNILRSSTKANDGKSKRDLQRAMNTAVVSSIKTKDQKAIVNFFKSLVASSHKGNHNGIETVIIIEDIQWLDANSYEVVLDLIKEKIPKVAIILTSRSLNAIDKDAQYKLKQLLELLKKQPNAYELKLEHLSEGDTGELCAKLILDYYRATAEYKQHEKSLKVLGMQETDLVSQNIKKVVYQRTNGLPNHITLLVRWMIESKNVVFHEKSHEFDFSNEISMLQAENVVPKSVADTIVFRLNILAGDARNVLKIAAGIGSVFTIDELFKVLSHDGSKIKPGELNNILTKLKDAGFVEPFQKRERQIRMRRLPHEWTFVSDVTKQAVESLLPDLRRAQIKELVSPDSRFNSPEKRKKGLGKFFST</sequence>
<feature type="domain" description="Guanylate cyclase" evidence="4">
    <location>
        <begin position="123"/>
        <end position="271"/>
    </location>
</feature>
<keyword evidence="2" id="KW-0067">ATP-binding</keyword>
<reference evidence="5" key="1">
    <citation type="submission" date="2021-01" db="EMBL/GenBank/DDBJ databases">
        <authorList>
            <person name="Corre E."/>
            <person name="Pelletier E."/>
            <person name="Niang G."/>
            <person name="Scheremetjew M."/>
            <person name="Finn R."/>
            <person name="Kale V."/>
            <person name="Holt S."/>
            <person name="Cochrane G."/>
            <person name="Meng A."/>
            <person name="Brown T."/>
            <person name="Cohen L."/>
        </authorList>
    </citation>
    <scope>NUCLEOTIDE SEQUENCE</scope>
    <source>
        <strain evidence="5">GSBS06</strain>
    </source>
</reference>
<dbReference type="GO" id="GO:0005737">
    <property type="term" value="C:cytoplasm"/>
    <property type="evidence" value="ECO:0007669"/>
    <property type="project" value="TreeGrafter"/>
</dbReference>
<dbReference type="EMBL" id="HBIN01014911">
    <property type="protein sequence ID" value="CAE0441173.1"/>
    <property type="molecule type" value="Transcribed_RNA"/>
</dbReference>
<dbReference type="GO" id="GO:0035556">
    <property type="term" value="P:intracellular signal transduction"/>
    <property type="evidence" value="ECO:0007669"/>
    <property type="project" value="InterPro"/>
</dbReference>
<dbReference type="GO" id="GO:0004016">
    <property type="term" value="F:adenylate cyclase activity"/>
    <property type="evidence" value="ECO:0007669"/>
    <property type="project" value="TreeGrafter"/>
</dbReference>
<name>A0A7S3UYL5_9STRA</name>
<dbReference type="AlphaFoldDB" id="A0A7S3UYL5"/>
<keyword evidence="1" id="KW-0547">Nucleotide-binding</keyword>
<feature type="domain" description="Guanylate cyclase" evidence="4">
    <location>
        <begin position="379"/>
        <end position="505"/>
    </location>
</feature>
<dbReference type="Pfam" id="PF00211">
    <property type="entry name" value="Guanylate_cyc"/>
    <property type="match status" value="1"/>
</dbReference>
<dbReference type="GO" id="GO:0005524">
    <property type="term" value="F:ATP binding"/>
    <property type="evidence" value="ECO:0007669"/>
    <property type="project" value="UniProtKB-KW"/>
</dbReference>
<gene>
    <name evidence="5" type="ORF">ASTO00021_LOCUS11313</name>
</gene>
<evidence type="ECO:0000256" key="2">
    <source>
        <dbReference type="ARBA" id="ARBA00022840"/>
    </source>
</evidence>
<feature type="compositionally biased region" description="Low complexity" evidence="3">
    <location>
        <begin position="710"/>
        <end position="727"/>
    </location>
</feature>
<organism evidence="5">
    <name type="scientific">Aplanochytrium stocchinoi</name>
    <dbReference type="NCBI Taxonomy" id="215587"/>
    <lineage>
        <taxon>Eukaryota</taxon>
        <taxon>Sar</taxon>
        <taxon>Stramenopiles</taxon>
        <taxon>Bigyra</taxon>
        <taxon>Labyrinthulomycetes</taxon>
        <taxon>Thraustochytrida</taxon>
        <taxon>Thraustochytriidae</taxon>
        <taxon>Aplanochytrium</taxon>
    </lineage>
</organism>
<dbReference type="PANTHER" id="PTHR16305:SF28">
    <property type="entry name" value="GUANYLATE CYCLASE DOMAIN-CONTAINING PROTEIN"/>
    <property type="match status" value="1"/>
</dbReference>
<dbReference type="InterPro" id="IPR029787">
    <property type="entry name" value="Nucleotide_cyclase"/>
</dbReference>
<feature type="region of interest" description="Disordered" evidence="3">
    <location>
        <begin position="1063"/>
        <end position="1082"/>
    </location>
</feature>
<dbReference type="PANTHER" id="PTHR16305">
    <property type="entry name" value="TESTICULAR SOLUBLE ADENYLYL CYCLASE"/>
    <property type="match status" value="1"/>
</dbReference>
<dbReference type="GO" id="GO:0009190">
    <property type="term" value="P:cyclic nucleotide biosynthetic process"/>
    <property type="evidence" value="ECO:0007669"/>
    <property type="project" value="InterPro"/>
</dbReference>
<dbReference type="InterPro" id="IPR027417">
    <property type="entry name" value="P-loop_NTPase"/>
</dbReference>
<dbReference type="InterPro" id="IPR001054">
    <property type="entry name" value="A/G_cyclase"/>
</dbReference>
<protein>
    <recommendedName>
        <fullName evidence="4">Guanylate cyclase domain-containing protein</fullName>
    </recommendedName>
</protein>
<evidence type="ECO:0000313" key="5">
    <source>
        <dbReference type="EMBL" id="CAE0441173.1"/>
    </source>
</evidence>
<feature type="compositionally biased region" description="Basic and acidic residues" evidence="3">
    <location>
        <begin position="731"/>
        <end position="740"/>
    </location>
</feature>
<evidence type="ECO:0000256" key="1">
    <source>
        <dbReference type="ARBA" id="ARBA00022741"/>
    </source>
</evidence>
<dbReference type="SUPFAM" id="SSF55073">
    <property type="entry name" value="Nucleotide cyclase"/>
    <property type="match status" value="2"/>
</dbReference>
<feature type="region of interest" description="Disordered" evidence="3">
    <location>
        <begin position="710"/>
        <end position="740"/>
    </location>
</feature>
<evidence type="ECO:0000259" key="4">
    <source>
        <dbReference type="PROSITE" id="PS50125"/>
    </source>
</evidence>
<accession>A0A7S3UYL5</accession>
<feature type="region of interest" description="Disordered" evidence="3">
    <location>
        <begin position="1"/>
        <end position="88"/>
    </location>
</feature>
<dbReference type="CDD" id="cd07302">
    <property type="entry name" value="CHD"/>
    <property type="match status" value="1"/>
</dbReference>
<evidence type="ECO:0000256" key="3">
    <source>
        <dbReference type="SAM" id="MobiDB-lite"/>
    </source>
</evidence>